<protein>
    <submittedName>
        <fullName evidence="2">Uncharacterized protein</fullName>
    </submittedName>
</protein>
<dbReference type="Proteomes" id="UP000324222">
    <property type="component" value="Unassembled WGS sequence"/>
</dbReference>
<reference evidence="2 3" key="1">
    <citation type="submission" date="2019-05" db="EMBL/GenBank/DDBJ databases">
        <title>Another draft genome of Portunus trituberculatus and its Hox gene families provides insights of decapod evolution.</title>
        <authorList>
            <person name="Jeong J.-H."/>
            <person name="Song I."/>
            <person name="Kim S."/>
            <person name="Choi T."/>
            <person name="Kim D."/>
            <person name="Ryu S."/>
            <person name="Kim W."/>
        </authorList>
    </citation>
    <scope>NUCLEOTIDE SEQUENCE [LARGE SCALE GENOMIC DNA]</scope>
    <source>
        <tissue evidence="2">Muscle</tissue>
    </source>
</reference>
<gene>
    <name evidence="2" type="ORF">E2C01_092030</name>
</gene>
<proteinExistence type="predicted"/>
<accession>A0A5B7JWN9</accession>
<dbReference type="AlphaFoldDB" id="A0A5B7JWN9"/>
<feature type="region of interest" description="Disordered" evidence="1">
    <location>
        <begin position="34"/>
        <end position="64"/>
    </location>
</feature>
<evidence type="ECO:0000313" key="3">
    <source>
        <dbReference type="Proteomes" id="UP000324222"/>
    </source>
</evidence>
<evidence type="ECO:0000256" key="1">
    <source>
        <dbReference type="SAM" id="MobiDB-lite"/>
    </source>
</evidence>
<organism evidence="2 3">
    <name type="scientific">Portunus trituberculatus</name>
    <name type="common">Swimming crab</name>
    <name type="synonym">Neptunus trituberculatus</name>
    <dbReference type="NCBI Taxonomy" id="210409"/>
    <lineage>
        <taxon>Eukaryota</taxon>
        <taxon>Metazoa</taxon>
        <taxon>Ecdysozoa</taxon>
        <taxon>Arthropoda</taxon>
        <taxon>Crustacea</taxon>
        <taxon>Multicrustacea</taxon>
        <taxon>Malacostraca</taxon>
        <taxon>Eumalacostraca</taxon>
        <taxon>Eucarida</taxon>
        <taxon>Decapoda</taxon>
        <taxon>Pleocyemata</taxon>
        <taxon>Brachyura</taxon>
        <taxon>Eubrachyura</taxon>
        <taxon>Portunoidea</taxon>
        <taxon>Portunidae</taxon>
        <taxon>Portuninae</taxon>
        <taxon>Portunus</taxon>
    </lineage>
</organism>
<dbReference type="EMBL" id="VSRR010107221">
    <property type="protein sequence ID" value="MPC96754.1"/>
    <property type="molecule type" value="Genomic_DNA"/>
</dbReference>
<evidence type="ECO:0000313" key="2">
    <source>
        <dbReference type="EMBL" id="MPC96754.1"/>
    </source>
</evidence>
<comment type="caution">
    <text evidence="2">The sequence shown here is derived from an EMBL/GenBank/DDBJ whole genome shotgun (WGS) entry which is preliminary data.</text>
</comment>
<keyword evidence="3" id="KW-1185">Reference proteome</keyword>
<sequence length="64" mass="7054">MVGPCCVLRHKSSHEGPAGFCGLKFLLSEVVPKSERVGGRGEERKASKKVNKQERKEGKKECGR</sequence>
<name>A0A5B7JWN9_PORTR</name>